<reference evidence="14 15" key="1">
    <citation type="submission" date="2020-01" db="EMBL/GenBank/DDBJ databases">
        <authorList>
            <person name="Gupta K D."/>
        </authorList>
    </citation>
    <scope>NUCLEOTIDE SEQUENCE [LARGE SCALE GENOMIC DNA]</scope>
</reference>
<feature type="domain" description="Cytochrome b561" evidence="13">
    <location>
        <begin position="91"/>
        <end position="208"/>
    </location>
</feature>
<dbReference type="OrthoDB" id="432881at2759"/>
<keyword evidence="3" id="KW-0813">Transport</keyword>
<keyword evidence="15" id="KW-1185">Reference proteome</keyword>
<dbReference type="EMBL" id="CACVBS010000064">
    <property type="protein sequence ID" value="CAA7267941.1"/>
    <property type="molecule type" value="Genomic_DNA"/>
</dbReference>
<accession>A0A8S0XXP6</accession>
<dbReference type="InterPro" id="IPR045150">
    <property type="entry name" value="CYB561D1/2"/>
</dbReference>
<evidence type="ECO:0000256" key="8">
    <source>
        <dbReference type="ARBA" id="ARBA00022989"/>
    </source>
</evidence>
<dbReference type="CDD" id="cd08761">
    <property type="entry name" value="Cyt_b561_CYB561D2_like"/>
    <property type="match status" value="1"/>
</dbReference>
<feature type="transmembrane region" description="Helical" evidence="12">
    <location>
        <begin position="194"/>
        <end position="214"/>
    </location>
</feature>
<comment type="subcellular location">
    <subcellularLocation>
        <location evidence="2">Membrane</location>
        <topology evidence="2">Multi-pass membrane protein</topology>
    </subcellularLocation>
</comment>
<evidence type="ECO:0000256" key="10">
    <source>
        <dbReference type="ARBA" id="ARBA00023136"/>
    </source>
</evidence>
<evidence type="ECO:0000256" key="2">
    <source>
        <dbReference type="ARBA" id="ARBA00004141"/>
    </source>
</evidence>
<feature type="transmembrane region" description="Helical" evidence="12">
    <location>
        <begin position="51"/>
        <end position="69"/>
    </location>
</feature>
<name>A0A8S0XXP6_CYCAE</name>
<dbReference type="PANTHER" id="PTHR15422:SF45">
    <property type="entry name" value="CYTOCHROME B561 DOMAIN-CONTAINING PROTEIN"/>
    <property type="match status" value="1"/>
</dbReference>
<evidence type="ECO:0000256" key="3">
    <source>
        <dbReference type="ARBA" id="ARBA00022448"/>
    </source>
</evidence>
<keyword evidence="5 12" id="KW-0812">Transmembrane</keyword>
<evidence type="ECO:0000256" key="9">
    <source>
        <dbReference type="ARBA" id="ARBA00023004"/>
    </source>
</evidence>
<dbReference type="Gene3D" id="1.20.120.1770">
    <property type="match status" value="1"/>
</dbReference>
<dbReference type="AlphaFoldDB" id="A0A8S0XXP6"/>
<protein>
    <recommendedName>
        <fullName evidence="13">Cytochrome b561 domain-containing protein</fullName>
    </recommendedName>
</protein>
<comment type="cofactor">
    <cofactor evidence="1">
        <name>heme b</name>
        <dbReference type="ChEBI" id="CHEBI:60344"/>
    </cofactor>
</comment>
<proteinExistence type="predicted"/>
<evidence type="ECO:0000313" key="15">
    <source>
        <dbReference type="Proteomes" id="UP000467700"/>
    </source>
</evidence>
<evidence type="ECO:0000256" key="11">
    <source>
        <dbReference type="SAM" id="MobiDB-lite"/>
    </source>
</evidence>
<organism evidence="14 15">
    <name type="scientific">Cyclocybe aegerita</name>
    <name type="common">Black poplar mushroom</name>
    <name type="synonym">Agrocybe aegerita</name>
    <dbReference type="NCBI Taxonomy" id="1973307"/>
    <lineage>
        <taxon>Eukaryota</taxon>
        <taxon>Fungi</taxon>
        <taxon>Dikarya</taxon>
        <taxon>Basidiomycota</taxon>
        <taxon>Agaricomycotina</taxon>
        <taxon>Agaricomycetes</taxon>
        <taxon>Agaricomycetidae</taxon>
        <taxon>Agaricales</taxon>
        <taxon>Agaricineae</taxon>
        <taxon>Bolbitiaceae</taxon>
        <taxon>Cyclocybe</taxon>
    </lineage>
</organism>
<dbReference type="Proteomes" id="UP000467700">
    <property type="component" value="Unassembled WGS sequence"/>
</dbReference>
<evidence type="ECO:0000256" key="7">
    <source>
        <dbReference type="ARBA" id="ARBA00022982"/>
    </source>
</evidence>
<feature type="transmembrane region" description="Helical" evidence="12">
    <location>
        <begin position="220"/>
        <end position="240"/>
    </location>
</feature>
<feature type="transmembrane region" description="Helical" evidence="12">
    <location>
        <begin position="75"/>
        <end position="95"/>
    </location>
</feature>
<dbReference type="GO" id="GO:0046872">
    <property type="term" value="F:metal ion binding"/>
    <property type="evidence" value="ECO:0007669"/>
    <property type="project" value="UniProtKB-KW"/>
</dbReference>
<comment type="caution">
    <text evidence="14">The sequence shown here is derived from an EMBL/GenBank/DDBJ whole genome shotgun (WGS) entry which is preliminary data.</text>
</comment>
<evidence type="ECO:0000256" key="5">
    <source>
        <dbReference type="ARBA" id="ARBA00022692"/>
    </source>
</evidence>
<keyword evidence="6" id="KW-0479">Metal-binding</keyword>
<evidence type="ECO:0000256" key="4">
    <source>
        <dbReference type="ARBA" id="ARBA00022617"/>
    </source>
</evidence>
<gene>
    <name evidence="14" type="ORF">AAE3_LOCUS10145</name>
</gene>
<evidence type="ECO:0000256" key="6">
    <source>
        <dbReference type="ARBA" id="ARBA00022723"/>
    </source>
</evidence>
<keyword evidence="4" id="KW-0349">Heme</keyword>
<evidence type="ECO:0000313" key="14">
    <source>
        <dbReference type="EMBL" id="CAA7267941.1"/>
    </source>
</evidence>
<feature type="region of interest" description="Disordered" evidence="11">
    <location>
        <begin position="1"/>
        <end position="42"/>
    </location>
</feature>
<keyword evidence="9" id="KW-0408">Iron</keyword>
<evidence type="ECO:0000259" key="13">
    <source>
        <dbReference type="Pfam" id="PF03188"/>
    </source>
</evidence>
<dbReference type="GO" id="GO:0140575">
    <property type="term" value="F:transmembrane monodehydroascorbate reductase activity"/>
    <property type="evidence" value="ECO:0007669"/>
    <property type="project" value="InterPro"/>
</dbReference>
<keyword evidence="10 12" id="KW-0472">Membrane</keyword>
<dbReference type="Pfam" id="PF03188">
    <property type="entry name" value="Cytochrom_B561"/>
    <property type="match status" value="1"/>
</dbReference>
<sequence length="257" mass="29003">MTTQRENENSDTPEYELLPTQTDADDNPTPPPMVSEDMEENRQGDTMARHAALIFSSIVVAVTWTITLTSRPSGWFALHPPLQSLALLLFTFGIITLQPTNKPKTKAAGLARHQIFVLLLAFPVMIFGTFAAWYHKFLRDAHHFKSWHGIIGVISMLWLIFQVILGGGSVWYGGWLFGGDMKAKALWKFHRLSGYLLFPVLLFTAHLGGAWSSWGAKHTIWIIRFVAYTIAPLGVLIGVYTRIRFVFEFEQAVPKID</sequence>
<dbReference type="GO" id="GO:0016020">
    <property type="term" value="C:membrane"/>
    <property type="evidence" value="ECO:0007669"/>
    <property type="project" value="UniProtKB-SubCell"/>
</dbReference>
<evidence type="ECO:0000256" key="1">
    <source>
        <dbReference type="ARBA" id="ARBA00001970"/>
    </source>
</evidence>
<dbReference type="PANTHER" id="PTHR15422">
    <property type="entry name" value="OS05G0565100 PROTEIN"/>
    <property type="match status" value="1"/>
</dbReference>
<keyword evidence="7" id="KW-0249">Electron transport</keyword>
<evidence type="ECO:0000256" key="12">
    <source>
        <dbReference type="SAM" id="Phobius"/>
    </source>
</evidence>
<feature type="transmembrane region" description="Helical" evidence="12">
    <location>
        <begin position="147"/>
        <end position="173"/>
    </location>
</feature>
<dbReference type="InterPro" id="IPR006593">
    <property type="entry name" value="Cyt_b561/ferric_Rdtase_TM"/>
</dbReference>
<feature type="transmembrane region" description="Helical" evidence="12">
    <location>
        <begin position="115"/>
        <end position="135"/>
    </location>
</feature>
<keyword evidence="8 12" id="KW-1133">Transmembrane helix</keyword>